<keyword evidence="2" id="KW-1185">Reference proteome</keyword>
<name>A0A5N6IZ09_9EURO</name>
<gene>
    <name evidence="1" type="ORF">BDV30DRAFT_212894</name>
</gene>
<organism evidence="1 2">
    <name type="scientific">Aspergillus minisclerotigenes</name>
    <dbReference type="NCBI Taxonomy" id="656917"/>
    <lineage>
        <taxon>Eukaryota</taxon>
        <taxon>Fungi</taxon>
        <taxon>Dikarya</taxon>
        <taxon>Ascomycota</taxon>
        <taxon>Pezizomycotina</taxon>
        <taxon>Eurotiomycetes</taxon>
        <taxon>Eurotiomycetidae</taxon>
        <taxon>Eurotiales</taxon>
        <taxon>Aspergillaceae</taxon>
        <taxon>Aspergillus</taxon>
        <taxon>Aspergillus subgen. Circumdati</taxon>
    </lineage>
</organism>
<sequence>MKHLKELPPSSGDIVIVAFRQPILPKVVVALVLYSTITKSARNAQLSATRSTQILQ</sequence>
<protein>
    <submittedName>
        <fullName evidence="1">Uncharacterized protein</fullName>
    </submittedName>
</protein>
<dbReference type="AlphaFoldDB" id="A0A5N6IZ09"/>
<dbReference type="Proteomes" id="UP000326289">
    <property type="component" value="Unassembled WGS sequence"/>
</dbReference>
<reference evidence="1 2" key="1">
    <citation type="submission" date="2019-04" db="EMBL/GenBank/DDBJ databases">
        <title>Fungal friends and foes A comparative genomics study of 23 Aspergillus species from section Flavi.</title>
        <authorList>
            <consortium name="DOE Joint Genome Institute"/>
            <person name="Kjaerbolling I."/>
            <person name="Vesth T.C."/>
            <person name="Frisvad J.C."/>
            <person name="Nybo J.L."/>
            <person name="Theobald S."/>
            <person name="Kildgaard S."/>
            <person name="Petersen T.I."/>
            <person name="Kuo A."/>
            <person name="Sato A."/>
            <person name="Lyhne E.K."/>
            <person name="Kogle M.E."/>
            <person name="Wiebenga A."/>
            <person name="Kun R.S."/>
            <person name="Lubbers R.J."/>
            <person name="Makela M.R."/>
            <person name="Barry K."/>
            <person name="Chovatia M."/>
            <person name="Clum A."/>
            <person name="Daum C."/>
            <person name="Haridas S."/>
            <person name="He G."/>
            <person name="LaButti K."/>
            <person name="Lipzen A."/>
            <person name="Mondo S."/>
            <person name="Pangilinan J."/>
            <person name="Riley R."/>
            <person name="Salamov A."/>
            <person name="Simmons B.A."/>
            <person name="Magnuson J.K."/>
            <person name="Henrissat B."/>
            <person name="Mortensen U.H."/>
            <person name="Larsen T.O."/>
            <person name="De vries R.P."/>
            <person name="Grigoriev I.V."/>
            <person name="Machida M."/>
            <person name="Baker S.E."/>
            <person name="Andersen M.R."/>
        </authorList>
    </citation>
    <scope>NUCLEOTIDE SEQUENCE [LARGE SCALE GENOMIC DNA]</scope>
    <source>
        <strain evidence="1 2">CBS 117635</strain>
    </source>
</reference>
<evidence type="ECO:0000313" key="1">
    <source>
        <dbReference type="EMBL" id="KAB8271891.1"/>
    </source>
</evidence>
<evidence type="ECO:0000313" key="2">
    <source>
        <dbReference type="Proteomes" id="UP000326289"/>
    </source>
</evidence>
<proteinExistence type="predicted"/>
<accession>A0A5N6IZ09</accession>
<dbReference type="EMBL" id="ML732811">
    <property type="protein sequence ID" value="KAB8271891.1"/>
    <property type="molecule type" value="Genomic_DNA"/>
</dbReference>